<dbReference type="SUPFAM" id="SSF51735">
    <property type="entry name" value="NAD(P)-binding Rossmann-fold domains"/>
    <property type="match status" value="1"/>
</dbReference>
<evidence type="ECO:0000313" key="1">
    <source>
        <dbReference type="EMBL" id="SDF89989.1"/>
    </source>
</evidence>
<dbReference type="Proteomes" id="UP000199708">
    <property type="component" value="Unassembled WGS sequence"/>
</dbReference>
<dbReference type="STRING" id="120956.SAMN05421791_101381"/>
<dbReference type="PANTHER" id="PTHR11695:SF294">
    <property type="entry name" value="RETICULON-4-INTERACTING PROTEIN 1, MITOCHONDRIAL"/>
    <property type="match status" value="1"/>
</dbReference>
<reference evidence="1 2" key="1">
    <citation type="submission" date="2016-10" db="EMBL/GenBank/DDBJ databases">
        <authorList>
            <person name="de Groot N.N."/>
        </authorList>
    </citation>
    <scope>NUCLEOTIDE SEQUENCE [LARGE SCALE GENOMIC DNA]</scope>
    <source>
        <strain evidence="1 2">ATCC BAA-466</strain>
    </source>
</reference>
<dbReference type="InterPro" id="IPR050700">
    <property type="entry name" value="YIM1/Zinc_Alcohol_DH_Fams"/>
</dbReference>
<dbReference type="Gene3D" id="3.90.180.10">
    <property type="entry name" value="Medium-chain alcohol dehydrogenases, catalytic domain"/>
    <property type="match status" value="1"/>
</dbReference>
<dbReference type="AlphaFoldDB" id="A0A1G7PWJ3"/>
<organism evidence="1 2">
    <name type="scientific">Facklamia miroungae</name>
    <dbReference type="NCBI Taxonomy" id="120956"/>
    <lineage>
        <taxon>Bacteria</taxon>
        <taxon>Bacillati</taxon>
        <taxon>Bacillota</taxon>
        <taxon>Bacilli</taxon>
        <taxon>Lactobacillales</taxon>
        <taxon>Aerococcaceae</taxon>
        <taxon>Facklamia</taxon>
    </lineage>
</organism>
<proteinExistence type="predicted"/>
<evidence type="ECO:0000313" key="2">
    <source>
        <dbReference type="Proteomes" id="UP000199708"/>
    </source>
</evidence>
<dbReference type="PANTHER" id="PTHR11695">
    <property type="entry name" value="ALCOHOL DEHYDROGENASE RELATED"/>
    <property type="match status" value="1"/>
</dbReference>
<name>A0A1G7PWJ3_9LACT</name>
<dbReference type="InterPro" id="IPR036291">
    <property type="entry name" value="NAD(P)-bd_dom_sf"/>
</dbReference>
<dbReference type="Gene3D" id="3.40.50.720">
    <property type="entry name" value="NAD(P)-binding Rossmann-like Domain"/>
    <property type="match status" value="1"/>
</dbReference>
<dbReference type="Pfam" id="PF13602">
    <property type="entry name" value="ADH_zinc_N_2"/>
    <property type="match status" value="1"/>
</dbReference>
<dbReference type="EMBL" id="FNCK01000001">
    <property type="protein sequence ID" value="SDF89989.1"/>
    <property type="molecule type" value="Genomic_DNA"/>
</dbReference>
<sequence>MGVDEFINYKTTDFANVAKDLDLVLDTLGGETLAKSLDLVKPRGRIVSTVGQPDEGEAKMRNIMVKSLSAKSNGEQLSKLAALIEKGSVKPHIGHEFPLTAQGLSEAHKVSESHHAKGKINIEIK</sequence>
<accession>A0A1G7PWJ3</accession>
<gene>
    <name evidence="1" type="ORF">SAMN05421791_101381</name>
</gene>
<keyword evidence="2" id="KW-1185">Reference proteome</keyword>
<protein>
    <submittedName>
        <fullName evidence="1">Zinc-binding dehydrogenase</fullName>
    </submittedName>
</protein>